<dbReference type="InterPro" id="IPR039793">
    <property type="entry name" value="UROS/Hem4"/>
</dbReference>
<comment type="pathway">
    <text evidence="1 9">Porphyrin-containing compound metabolism; protoporphyrin-IX biosynthesis; coproporphyrinogen-III from 5-aminolevulinate: step 3/4.</text>
</comment>
<proteinExistence type="inferred from homology"/>
<dbReference type="Pfam" id="PF02602">
    <property type="entry name" value="HEM4"/>
    <property type="match status" value="1"/>
</dbReference>
<dbReference type="GO" id="GO:0006780">
    <property type="term" value="P:uroporphyrinogen III biosynthetic process"/>
    <property type="evidence" value="ECO:0007669"/>
    <property type="project" value="UniProtKB-UniRule"/>
</dbReference>
<evidence type="ECO:0000256" key="4">
    <source>
        <dbReference type="ARBA" id="ARBA00023239"/>
    </source>
</evidence>
<dbReference type="GO" id="GO:0006782">
    <property type="term" value="P:protoporphyrinogen IX biosynthetic process"/>
    <property type="evidence" value="ECO:0007669"/>
    <property type="project" value="UniProtKB-UniRule"/>
</dbReference>
<dbReference type="GO" id="GO:0004852">
    <property type="term" value="F:uroporphyrinogen-III synthase activity"/>
    <property type="evidence" value="ECO:0007669"/>
    <property type="project" value="UniProtKB-UniRule"/>
</dbReference>
<sequence>MPSGSAANSATACASTARPTSLPNNPAAACGGAVLVTRPEPGLRETMQAVAGLGYRPVACPMLRIVMRRPRLPSPRRLDAIVLTSGQAVDALAGAARTEPAWLATRLLAVGDRTARRARDAGFTSVDSAQGDAATLAALVRASLPPGAAILLASGARQGDALAARLRQDGLTVHRRVVYAARPAPALAAEARAALAAGAVTACLFLSAETADSFVRRYPAALLPVLATVDAMVIGQGAAGVLGALPWRGIQVADRPDADAVVALLRRTGPTARRQS</sequence>
<dbReference type="EC" id="4.2.1.75" evidence="3 9"/>
<comment type="function">
    <text evidence="6 9">Catalyzes cyclization of the linear tetrapyrrole, hydroxymethylbilane, to the macrocyclic uroporphyrinogen III.</text>
</comment>
<dbReference type="CDD" id="cd06578">
    <property type="entry name" value="HemD"/>
    <property type="match status" value="1"/>
</dbReference>
<evidence type="ECO:0000256" key="5">
    <source>
        <dbReference type="ARBA" id="ARBA00023244"/>
    </source>
</evidence>
<evidence type="ECO:0000259" key="10">
    <source>
        <dbReference type="Pfam" id="PF02602"/>
    </source>
</evidence>
<keyword evidence="12" id="KW-1185">Reference proteome</keyword>
<evidence type="ECO:0000256" key="3">
    <source>
        <dbReference type="ARBA" id="ARBA00013109"/>
    </source>
</evidence>
<dbReference type="OrthoDB" id="7163809at2"/>
<evidence type="ECO:0000256" key="9">
    <source>
        <dbReference type="RuleBase" id="RU366031"/>
    </source>
</evidence>
<evidence type="ECO:0000313" key="12">
    <source>
        <dbReference type="Proteomes" id="UP000305654"/>
    </source>
</evidence>
<feature type="domain" description="Tetrapyrrole biosynthesis uroporphyrinogen III synthase" evidence="10">
    <location>
        <begin position="48"/>
        <end position="262"/>
    </location>
</feature>
<accession>A0A5R9J7X3</accession>
<dbReference type="InterPro" id="IPR036108">
    <property type="entry name" value="4pyrrol_syn_uPrphyn_synt_sf"/>
</dbReference>
<protein>
    <recommendedName>
        <fullName evidence="7 9">Uroporphyrinogen-III synthase</fullName>
        <ecNumber evidence="3 9">4.2.1.75</ecNumber>
    </recommendedName>
</protein>
<reference evidence="11 12" key="1">
    <citation type="submission" date="2019-05" db="EMBL/GenBank/DDBJ databases">
        <authorList>
            <person name="Pankratov T."/>
            <person name="Grouzdev D."/>
        </authorList>
    </citation>
    <scope>NUCLEOTIDE SEQUENCE [LARGE SCALE GENOMIC DNA]</scope>
    <source>
        <strain evidence="11 12">KEBCLARHB70R</strain>
    </source>
</reference>
<dbReference type="AlphaFoldDB" id="A0A5R9J7X3"/>
<evidence type="ECO:0000256" key="7">
    <source>
        <dbReference type="ARBA" id="ARBA00040167"/>
    </source>
</evidence>
<name>A0A5R9J7X3_9PROT</name>
<evidence type="ECO:0000256" key="6">
    <source>
        <dbReference type="ARBA" id="ARBA00037589"/>
    </source>
</evidence>
<keyword evidence="4 9" id="KW-0456">Lyase</keyword>
<dbReference type="Proteomes" id="UP000305654">
    <property type="component" value="Unassembled WGS sequence"/>
</dbReference>
<evidence type="ECO:0000256" key="2">
    <source>
        <dbReference type="ARBA" id="ARBA00008133"/>
    </source>
</evidence>
<keyword evidence="5 9" id="KW-0627">Porphyrin biosynthesis</keyword>
<dbReference type="PANTHER" id="PTHR38042">
    <property type="entry name" value="UROPORPHYRINOGEN-III SYNTHASE, CHLOROPLASTIC"/>
    <property type="match status" value="1"/>
</dbReference>
<comment type="catalytic activity">
    <reaction evidence="8 9">
        <text>hydroxymethylbilane = uroporphyrinogen III + H2O</text>
        <dbReference type="Rhea" id="RHEA:18965"/>
        <dbReference type="ChEBI" id="CHEBI:15377"/>
        <dbReference type="ChEBI" id="CHEBI:57308"/>
        <dbReference type="ChEBI" id="CHEBI:57845"/>
        <dbReference type="EC" id="4.2.1.75"/>
    </reaction>
</comment>
<comment type="caution">
    <text evidence="11">The sequence shown here is derived from an EMBL/GenBank/DDBJ whole genome shotgun (WGS) entry which is preliminary data.</text>
</comment>
<evidence type="ECO:0000256" key="8">
    <source>
        <dbReference type="ARBA" id="ARBA00048617"/>
    </source>
</evidence>
<evidence type="ECO:0000256" key="1">
    <source>
        <dbReference type="ARBA" id="ARBA00004772"/>
    </source>
</evidence>
<dbReference type="InterPro" id="IPR003754">
    <property type="entry name" value="4pyrrol_synth_uPrphyn_synth"/>
</dbReference>
<comment type="similarity">
    <text evidence="2 9">Belongs to the uroporphyrinogen-III synthase family.</text>
</comment>
<dbReference type="PANTHER" id="PTHR38042:SF1">
    <property type="entry name" value="UROPORPHYRINOGEN-III SYNTHASE, CHLOROPLASTIC"/>
    <property type="match status" value="1"/>
</dbReference>
<evidence type="ECO:0000313" key="11">
    <source>
        <dbReference type="EMBL" id="TLU73682.1"/>
    </source>
</evidence>
<dbReference type="EMBL" id="VCDI01000001">
    <property type="protein sequence ID" value="TLU73682.1"/>
    <property type="molecule type" value="Genomic_DNA"/>
</dbReference>
<dbReference type="SUPFAM" id="SSF69618">
    <property type="entry name" value="HemD-like"/>
    <property type="match status" value="1"/>
</dbReference>
<dbReference type="Gene3D" id="3.40.50.10090">
    <property type="match status" value="2"/>
</dbReference>
<gene>
    <name evidence="11" type="ORF">FE263_00105</name>
</gene>
<organism evidence="11 12">
    <name type="scientific">Lichenicoccus roseus</name>
    <dbReference type="NCBI Taxonomy" id="2683649"/>
    <lineage>
        <taxon>Bacteria</taxon>
        <taxon>Pseudomonadati</taxon>
        <taxon>Pseudomonadota</taxon>
        <taxon>Alphaproteobacteria</taxon>
        <taxon>Acetobacterales</taxon>
        <taxon>Acetobacteraceae</taxon>
        <taxon>Lichenicoccus</taxon>
    </lineage>
</organism>